<accession>A0A1U9Z6Y7</accession>
<proteinExistence type="predicted"/>
<dbReference type="FunFam" id="3.40.50.2000:FF:000009">
    <property type="entry name" value="Sterol 3-beta-glucosyltransferase UGT80A2"/>
    <property type="match status" value="1"/>
</dbReference>
<dbReference type="KEGG" id="mmed:Mame_04143"/>
<sequence length="433" mass="46310">MTPRKVLICTYGTRGDVEPFLALAHGLKEAGFDVALATSSRFRAFVESHGVAFFPMSDTSLAALESPDGKTMLEGDSGLLPRITAGIRLSRRSGAIQDGLMRETFAAAIDFPPDLIVFNAKLFAAPHVAEKLGVPAFLGMLQPMLVPTAAFPAMGLPNLPLPGYNRFTYVLVRKSIGSFRRRMNRFRHEVLDLPPVRNGSAVLFPPGAGNIGVLHAYSSGVLPRPRDWPESARVTGYWRLDDGRGYTPPPDLAAFLDRGEPPVFIGFGSMPSGDARALARLAAAALRKAGRRGVIAKGWAGLDVEGSDDIIAIPPVPYAWLFPRMAAVVHHGGAGTTAEGLHAGVPCVICPFFGDQRGWAQLSAALGVGVAPLPRRRLTEDSLAAAIAEAVTNTLLRDNAENLAARLRRENGVKTAVEIITQTLSDPRRGETV</sequence>
<organism evidence="3 4">
    <name type="scientific">Martelella mediterranea DSM 17316</name>
    <dbReference type="NCBI Taxonomy" id="1122214"/>
    <lineage>
        <taxon>Bacteria</taxon>
        <taxon>Pseudomonadati</taxon>
        <taxon>Pseudomonadota</taxon>
        <taxon>Alphaproteobacteria</taxon>
        <taxon>Hyphomicrobiales</taxon>
        <taxon>Aurantimonadaceae</taxon>
        <taxon>Martelella</taxon>
    </lineage>
</organism>
<feature type="domain" description="Erythromycin biosynthesis protein CIII-like C-terminal" evidence="2">
    <location>
        <begin position="313"/>
        <end position="405"/>
    </location>
</feature>
<dbReference type="GO" id="GO:0016758">
    <property type="term" value="F:hexosyltransferase activity"/>
    <property type="evidence" value="ECO:0007669"/>
    <property type="project" value="InterPro"/>
</dbReference>
<keyword evidence="3" id="KW-0808">Transferase</keyword>
<dbReference type="PANTHER" id="PTHR48050">
    <property type="entry name" value="STEROL 3-BETA-GLUCOSYLTRANSFERASE"/>
    <property type="match status" value="1"/>
</dbReference>
<evidence type="ECO:0000313" key="3">
    <source>
        <dbReference type="EMBL" id="AQZ53438.1"/>
    </source>
</evidence>
<dbReference type="InterPro" id="IPR050426">
    <property type="entry name" value="Glycosyltransferase_28"/>
</dbReference>
<dbReference type="Gene3D" id="3.40.50.2000">
    <property type="entry name" value="Glycogen Phosphorylase B"/>
    <property type="match status" value="2"/>
</dbReference>
<dbReference type="RefSeq" id="WP_018064508.1">
    <property type="nucleotide sequence ID" value="NZ_AQWH01000007.1"/>
</dbReference>
<evidence type="ECO:0000259" key="1">
    <source>
        <dbReference type="Pfam" id="PF03033"/>
    </source>
</evidence>
<name>A0A1U9Z6Y7_9HYPH</name>
<dbReference type="GO" id="GO:0008194">
    <property type="term" value="F:UDP-glycosyltransferase activity"/>
    <property type="evidence" value="ECO:0007669"/>
    <property type="project" value="InterPro"/>
</dbReference>
<dbReference type="OrthoDB" id="9805366at2"/>
<dbReference type="GO" id="GO:0033072">
    <property type="term" value="P:vancomycin biosynthetic process"/>
    <property type="evidence" value="ECO:0007669"/>
    <property type="project" value="UniProtKB-ARBA"/>
</dbReference>
<dbReference type="Pfam" id="PF03033">
    <property type="entry name" value="Glyco_transf_28"/>
    <property type="match status" value="1"/>
</dbReference>
<dbReference type="Pfam" id="PF06722">
    <property type="entry name" value="EryCIII-like_C"/>
    <property type="match status" value="1"/>
</dbReference>
<dbReference type="GO" id="GO:0005975">
    <property type="term" value="P:carbohydrate metabolic process"/>
    <property type="evidence" value="ECO:0007669"/>
    <property type="project" value="InterPro"/>
</dbReference>
<dbReference type="SUPFAM" id="SSF53756">
    <property type="entry name" value="UDP-Glycosyltransferase/glycogen phosphorylase"/>
    <property type="match status" value="1"/>
</dbReference>
<dbReference type="InterPro" id="IPR010610">
    <property type="entry name" value="EryCIII-like_C"/>
</dbReference>
<dbReference type="CDD" id="cd03784">
    <property type="entry name" value="GT1_Gtf-like"/>
    <property type="match status" value="1"/>
</dbReference>
<dbReference type="eggNOG" id="COG1819">
    <property type="taxonomic scope" value="Bacteria"/>
</dbReference>
<feature type="domain" description="Glycosyltransferase family 28 N-terminal" evidence="1">
    <location>
        <begin position="6"/>
        <end position="138"/>
    </location>
</feature>
<keyword evidence="4" id="KW-1185">Reference proteome</keyword>
<dbReference type="PANTHER" id="PTHR48050:SF13">
    <property type="entry name" value="STEROL 3-BETA-GLUCOSYLTRANSFERASE UGT80A2"/>
    <property type="match status" value="1"/>
</dbReference>
<evidence type="ECO:0000313" key="4">
    <source>
        <dbReference type="Proteomes" id="UP000191135"/>
    </source>
</evidence>
<dbReference type="AlphaFoldDB" id="A0A1U9Z6Y7"/>
<gene>
    <name evidence="3" type="ORF">Mame_04143</name>
</gene>
<reference evidence="3 4" key="1">
    <citation type="submission" date="2017-03" db="EMBL/GenBank/DDBJ databases">
        <title>Foreign affairs: Plasmid Transfer between Roseobacters and Rhizobia.</title>
        <authorList>
            <person name="Bartling P."/>
            <person name="Bunk B."/>
            <person name="Overmann J."/>
            <person name="Brinkmann H."/>
            <person name="Petersen J."/>
        </authorList>
    </citation>
    <scope>NUCLEOTIDE SEQUENCE [LARGE SCALE GENOMIC DNA]</scope>
    <source>
        <strain evidence="3 4">MACL11</strain>
    </source>
</reference>
<dbReference type="Proteomes" id="UP000191135">
    <property type="component" value="Chromosome"/>
</dbReference>
<dbReference type="EMBL" id="CP020330">
    <property type="protein sequence ID" value="AQZ53438.1"/>
    <property type="molecule type" value="Genomic_DNA"/>
</dbReference>
<dbReference type="InterPro" id="IPR004276">
    <property type="entry name" value="GlycoTrans_28_N"/>
</dbReference>
<dbReference type="InterPro" id="IPR002213">
    <property type="entry name" value="UDP_glucos_trans"/>
</dbReference>
<evidence type="ECO:0000259" key="2">
    <source>
        <dbReference type="Pfam" id="PF06722"/>
    </source>
</evidence>
<protein>
    <submittedName>
        <fullName evidence="3">Ecdysteroid UDP-glucosyltransferase</fullName>
    </submittedName>
</protein>